<dbReference type="InterPro" id="IPR011033">
    <property type="entry name" value="PRC_barrel-like_sf"/>
</dbReference>
<name>A0A9X1IG76_9PROT</name>
<reference evidence="2" key="1">
    <citation type="submission" date="2021-10" db="EMBL/GenBank/DDBJ databases">
        <title>Roseicella aerolatum sp. nov., isolated from aerosols of e-waste dismantling site.</title>
        <authorList>
            <person name="Qin T."/>
        </authorList>
    </citation>
    <scope>NUCLEOTIDE SEQUENCE</scope>
    <source>
        <strain evidence="2">GB24</strain>
    </source>
</reference>
<keyword evidence="3" id="KW-1185">Reference proteome</keyword>
<proteinExistence type="predicted"/>
<evidence type="ECO:0000313" key="2">
    <source>
        <dbReference type="EMBL" id="MCB4823574.1"/>
    </source>
</evidence>
<comment type="caution">
    <text evidence="2">The sequence shown here is derived from an EMBL/GenBank/DDBJ whole genome shotgun (WGS) entry which is preliminary data.</text>
</comment>
<dbReference type="PANTHER" id="PTHR36505:SF1">
    <property type="entry name" value="BLR1072 PROTEIN"/>
    <property type="match status" value="1"/>
</dbReference>
<feature type="domain" description="PRC-barrel" evidence="1">
    <location>
        <begin position="5"/>
        <end position="64"/>
    </location>
</feature>
<dbReference type="InterPro" id="IPR027275">
    <property type="entry name" value="PRC-brl_dom"/>
</dbReference>
<dbReference type="Gene3D" id="2.30.30.240">
    <property type="entry name" value="PRC-barrel domain"/>
    <property type="match status" value="1"/>
</dbReference>
<dbReference type="PANTHER" id="PTHR36505">
    <property type="entry name" value="BLR1072 PROTEIN"/>
    <property type="match status" value="1"/>
</dbReference>
<dbReference type="Proteomes" id="UP001139311">
    <property type="component" value="Unassembled WGS sequence"/>
</dbReference>
<dbReference type="SUPFAM" id="SSF50346">
    <property type="entry name" value="PRC-barrel domain"/>
    <property type="match status" value="1"/>
</dbReference>
<evidence type="ECO:0000313" key="3">
    <source>
        <dbReference type="Proteomes" id="UP001139311"/>
    </source>
</evidence>
<gene>
    <name evidence="2" type="ORF">LHA35_17730</name>
</gene>
<accession>A0A9X1IG76</accession>
<dbReference type="AlphaFoldDB" id="A0A9X1IG76"/>
<evidence type="ECO:0000259" key="1">
    <source>
        <dbReference type="Pfam" id="PF05239"/>
    </source>
</evidence>
<organism evidence="2 3">
    <name type="scientific">Roseicella aerolata</name>
    <dbReference type="NCBI Taxonomy" id="2883479"/>
    <lineage>
        <taxon>Bacteria</taxon>
        <taxon>Pseudomonadati</taxon>
        <taxon>Pseudomonadota</taxon>
        <taxon>Alphaproteobacteria</taxon>
        <taxon>Acetobacterales</taxon>
        <taxon>Roseomonadaceae</taxon>
        <taxon>Roseicella</taxon>
    </lineage>
</organism>
<protein>
    <submittedName>
        <fullName evidence="2">PRC-barrel domain-containing protein</fullName>
    </submittedName>
</protein>
<dbReference type="Pfam" id="PF05239">
    <property type="entry name" value="PRC"/>
    <property type="match status" value="1"/>
</dbReference>
<dbReference type="EMBL" id="JAJAQI010000028">
    <property type="protein sequence ID" value="MCB4823574.1"/>
    <property type="molecule type" value="Genomic_DNA"/>
</dbReference>
<sequence length="109" mass="11822">MPLARAQSLVGTNVVGADGKDAGEIQNLLIDGSGQVRAAVVEWGGFLGIGERSAAVPIDRIQLGAAGSNDRARLTMTREELERLPRYDRNRVGEYGREQGWGDGIRLFR</sequence>